<reference evidence="1" key="1">
    <citation type="submission" date="2014-11" db="EMBL/GenBank/DDBJ databases">
        <authorList>
            <person name="Amaro Gonzalez C."/>
        </authorList>
    </citation>
    <scope>NUCLEOTIDE SEQUENCE</scope>
</reference>
<dbReference type="EMBL" id="GBXM01045293">
    <property type="protein sequence ID" value="JAH63284.1"/>
    <property type="molecule type" value="Transcribed_RNA"/>
</dbReference>
<proteinExistence type="predicted"/>
<accession>A0A0E9UBQ0</accession>
<evidence type="ECO:0000313" key="1">
    <source>
        <dbReference type="EMBL" id="JAH63284.1"/>
    </source>
</evidence>
<sequence length="55" mass="6519">MWWSMVSKTALRSSRRRIEFSHNSVRETNHSLLRQGLSQCYGACYTQTETSHTLW</sequence>
<dbReference type="AlphaFoldDB" id="A0A0E9UBQ0"/>
<protein>
    <submittedName>
        <fullName evidence="1">Uncharacterized protein</fullName>
    </submittedName>
</protein>
<reference evidence="1" key="2">
    <citation type="journal article" date="2015" name="Fish Shellfish Immunol.">
        <title>Early steps in the European eel (Anguilla anguilla)-Vibrio vulnificus interaction in the gills: Role of the RtxA13 toxin.</title>
        <authorList>
            <person name="Callol A."/>
            <person name="Pajuelo D."/>
            <person name="Ebbesson L."/>
            <person name="Teles M."/>
            <person name="MacKenzie S."/>
            <person name="Amaro C."/>
        </authorList>
    </citation>
    <scope>NUCLEOTIDE SEQUENCE</scope>
</reference>
<name>A0A0E9UBQ0_ANGAN</name>
<organism evidence="1">
    <name type="scientific">Anguilla anguilla</name>
    <name type="common">European freshwater eel</name>
    <name type="synonym">Muraena anguilla</name>
    <dbReference type="NCBI Taxonomy" id="7936"/>
    <lineage>
        <taxon>Eukaryota</taxon>
        <taxon>Metazoa</taxon>
        <taxon>Chordata</taxon>
        <taxon>Craniata</taxon>
        <taxon>Vertebrata</taxon>
        <taxon>Euteleostomi</taxon>
        <taxon>Actinopterygii</taxon>
        <taxon>Neopterygii</taxon>
        <taxon>Teleostei</taxon>
        <taxon>Anguilliformes</taxon>
        <taxon>Anguillidae</taxon>
        <taxon>Anguilla</taxon>
    </lineage>
</organism>